<dbReference type="GO" id="GO:0009117">
    <property type="term" value="P:nucleotide metabolic process"/>
    <property type="evidence" value="ECO:0007669"/>
    <property type="project" value="UniProtKB-KW"/>
</dbReference>
<dbReference type="HAMAP" id="MF_00528">
    <property type="entry name" value="Maf"/>
    <property type="match status" value="1"/>
</dbReference>
<dbReference type="Proteomes" id="UP000598271">
    <property type="component" value="Unassembled WGS sequence"/>
</dbReference>
<evidence type="ECO:0000256" key="4">
    <source>
        <dbReference type="HAMAP-Rule" id="MF_00528"/>
    </source>
</evidence>
<accession>A0A8J3G8M7</accession>
<dbReference type="GO" id="GO:0047429">
    <property type="term" value="F:nucleoside triphosphate diphosphatase activity"/>
    <property type="evidence" value="ECO:0007669"/>
    <property type="project" value="UniProtKB-EC"/>
</dbReference>
<keyword evidence="4" id="KW-0963">Cytoplasm</keyword>
<comment type="catalytic activity">
    <reaction evidence="4">
        <text>a ribonucleoside 5'-triphosphate + H2O = a ribonucleoside 5'-phosphate + diphosphate + H(+)</text>
        <dbReference type="Rhea" id="RHEA:23996"/>
        <dbReference type="ChEBI" id="CHEBI:15377"/>
        <dbReference type="ChEBI" id="CHEBI:15378"/>
        <dbReference type="ChEBI" id="CHEBI:33019"/>
        <dbReference type="ChEBI" id="CHEBI:58043"/>
        <dbReference type="ChEBI" id="CHEBI:61557"/>
        <dbReference type="EC" id="3.6.1.9"/>
    </reaction>
</comment>
<dbReference type="Gene3D" id="3.90.950.10">
    <property type="match status" value="1"/>
</dbReference>
<evidence type="ECO:0000256" key="1">
    <source>
        <dbReference type="ARBA" id="ARBA00001968"/>
    </source>
</evidence>
<comment type="similarity">
    <text evidence="4">Belongs to the Maf family.</text>
</comment>
<name>A0A8J3G8M7_9BACT</name>
<gene>
    <name evidence="5" type="ORF">GCM10007390_07960</name>
</gene>
<comment type="catalytic activity">
    <reaction evidence="4">
        <text>a 2'-deoxyribonucleoside 5'-triphosphate + H2O = a 2'-deoxyribonucleoside 5'-phosphate + diphosphate + H(+)</text>
        <dbReference type="Rhea" id="RHEA:44644"/>
        <dbReference type="ChEBI" id="CHEBI:15377"/>
        <dbReference type="ChEBI" id="CHEBI:15378"/>
        <dbReference type="ChEBI" id="CHEBI:33019"/>
        <dbReference type="ChEBI" id="CHEBI:61560"/>
        <dbReference type="ChEBI" id="CHEBI:65317"/>
        <dbReference type="EC" id="3.6.1.9"/>
    </reaction>
</comment>
<comment type="cofactor">
    <cofactor evidence="1 4">
        <name>a divalent metal cation</name>
        <dbReference type="ChEBI" id="CHEBI:60240"/>
    </cofactor>
</comment>
<dbReference type="Pfam" id="PF02545">
    <property type="entry name" value="Maf"/>
    <property type="match status" value="1"/>
</dbReference>
<dbReference type="InterPro" id="IPR003697">
    <property type="entry name" value="Maf-like"/>
</dbReference>
<keyword evidence="3 4" id="KW-0546">Nucleotide metabolism</keyword>
<proteinExistence type="inferred from homology"/>
<dbReference type="GO" id="GO:0005737">
    <property type="term" value="C:cytoplasm"/>
    <property type="evidence" value="ECO:0007669"/>
    <property type="project" value="UniProtKB-SubCell"/>
</dbReference>
<dbReference type="AlphaFoldDB" id="A0A8J3G8M7"/>
<dbReference type="PIRSF" id="PIRSF006305">
    <property type="entry name" value="Maf"/>
    <property type="match status" value="1"/>
</dbReference>
<sequence>MPPDAVPAYLARKKAEEFQTDIQDKLILCADTIVVLNDLILNKPANAEEAVGMLELLSGNSHRVITGVCLLDRGTYTTLTDIATVTFRKFTRSELDYYVSNQAPFDKAGSYGIQDWIGLTGIERIEGSYYTIMGLPTHLVYKMLEPYFLD</sequence>
<dbReference type="SUPFAM" id="SSF52972">
    <property type="entry name" value="ITPase-like"/>
    <property type="match status" value="1"/>
</dbReference>
<dbReference type="PANTHER" id="PTHR43213">
    <property type="entry name" value="BIFUNCTIONAL DTTP/UTP PYROPHOSPHATASE/METHYLTRANSFERASE PROTEIN-RELATED"/>
    <property type="match status" value="1"/>
</dbReference>
<dbReference type="EMBL" id="BMXF01000001">
    <property type="protein sequence ID" value="GHB56954.1"/>
    <property type="molecule type" value="Genomic_DNA"/>
</dbReference>
<keyword evidence="6" id="KW-1185">Reference proteome</keyword>
<evidence type="ECO:0000313" key="5">
    <source>
        <dbReference type="EMBL" id="GHB56954.1"/>
    </source>
</evidence>
<protein>
    <recommendedName>
        <fullName evidence="4">Nucleoside triphosphate pyrophosphatase</fullName>
        <ecNumber evidence="4">3.6.1.9</ecNumber>
    </recommendedName>
    <alternativeName>
        <fullName evidence="4">Nucleotide pyrophosphatase</fullName>
        <shortName evidence="4">Nucleotide PPase</shortName>
    </alternativeName>
</protein>
<dbReference type="EC" id="3.6.1.9" evidence="4"/>
<comment type="caution">
    <text evidence="5">The sequence shown here is derived from an EMBL/GenBank/DDBJ whole genome shotgun (WGS) entry which is preliminary data.</text>
</comment>
<dbReference type="PANTHER" id="PTHR43213:SF5">
    <property type="entry name" value="BIFUNCTIONAL DTTP_UTP PYROPHOSPHATASE_METHYLTRANSFERASE PROTEIN-RELATED"/>
    <property type="match status" value="1"/>
</dbReference>
<comment type="caution">
    <text evidence="4">Lacks conserved residue(s) required for the propagation of feature annotation.</text>
</comment>
<dbReference type="CDD" id="cd00555">
    <property type="entry name" value="Maf"/>
    <property type="match status" value="1"/>
</dbReference>
<comment type="subcellular location">
    <subcellularLocation>
        <location evidence="4">Cytoplasm</location>
    </subcellularLocation>
</comment>
<feature type="active site" description="Proton acceptor" evidence="4">
    <location>
        <position position="31"/>
    </location>
</feature>
<evidence type="ECO:0000256" key="2">
    <source>
        <dbReference type="ARBA" id="ARBA00022801"/>
    </source>
</evidence>
<organism evidence="5 6">
    <name type="scientific">Persicitalea jodogahamensis</name>
    <dbReference type="NCBI Taxonomy" id="402147"/>
    <lineage>
        <taxon>Bacteria</taxon>
        <taxon>Pseudomonadati</taxon>
        <taxon>Bacteroidota</taxon>
        <taxon>Cytophagia</taxon>
        <taxon>Cytophagales</taxon>
        <taxon>Spirosomataceae</taxon>
        <taxon>Persicitalea</taxon>
    </lineage>
</organism>
<evidence type="ECO:0000256" key="3">
    <source>
        <dbReference type="ARBA" id="ARBA00023080"/>
    </source>
</evidence>
<evidence type="ECO:0000313" key="6">
    <source>
        <dbReference type="Proteomes" id="UP000598271"/>
    </source>
</evidence>
<comment type="function">
    <text evidence="4">Nucleoside triphosphate pyrophosphatase. May have a dual role in cell division arrest and in preventing the incorporation of modified nucleotides into cellular nucleic acids.</text>
</comment>
<reference evidence="5 6" key="1">
    <citation type="journal article" date="2014" name="Int. J. Syst. Evol. Microbiol.">
        <title>Complete genome sequence of Corynebacterium casei LMG S-19264T (=DSM 44701T), isolated from a smear-ripened cheese.</title>
        <authorList>
            <consortium name="US DOE Joint Genome Institute (JGI-PGF)"/>
            <person name="Walter F."/>
            <person name="Albersmeier A."/>
            <person name="Kalinowski J."/>
            <person name="Ruckert C."/>
        </authorList>
    </citation>
    <scope>NUCLEOTIDE SEQUENCE [LARGE SCALE GENOMIC DNA]</scope>
    <source>
        <strain evidence="5 6">KCTC 12866</strain>
    </source>
</reference>
<keyword evidence="2 4" id="KW-0378">Hydrolase</keyword>
<dbReference type="InterPro" id="IPR029001">
    <property type="entry name" value="ITPase-like_fam"/>
</dbReference>